<dbReference type="EMBL" id="CP023445">
    <property type="protein sequence ID" value="ATE55754.1"/>
    <property type="molecule type" value="Genomic_DNA"/>
</dbReference>
<dbReference type="KEGG" id="apre:CNX65_22765"/>
<evidence type="ECO:0000313" key="2">
    <source>
        <dbReference type="EMBL" id="ATE55754.1"/>
    </source>
</evidence>
<dbReference type="SUPFAM" id="SSF51735">
    <property type="entry name" value="NAD(P)-binding Rossmann-fold domains"/>
    <property type="match status" value="1"/>
</dbReference>
<dbReference type="InterPro" id="IPR001509">
    <property type="entry name" value="Epimerase_deHydtase"/>
</dbReference>
<keyword evidence="3" id="KW-1185">Reference proteome</keyword>
<feature type="domain" description="NAD-dependent epimerase/dehydratase" evidence="1">
    <location>
        <begin position="4"/>
        <end position="236"/>
    </location>
</feature>
<reference evidence="2" key="1">
    <citation type="submission" date="2017-09" db="EMBL/GenBank/DDBJ databases">
        <title>Complete Genome Sequence of ansamitocin-producing Bacterium Actinosynnema pretiosum X47.</title>
        <authorList>
            <person name="Cao G."/>
            <person name="Zong G."/>
            <person name="Zhong C."/>
            <person name="Fu J."/>
        </authorList>
    </citation>
    <scope>NUCLEOTIDE SEQUENCE [LARGE SCALE GENOMIC DNA]</scope>
    <source>
        <strain evidence="2">X47</strain>
    </source>
</reference>
<organism evidence="2 3">
    <name type="scientific">Actinosynnema pretiosum</name>
    <dbReference type="NCBI Taxonomy" id="42197"/>
    <lineage>
        <taxon>Bacteria</taxon>
        <taxon>Bacillati</taxon>
        <taxon>Actinomycetota</taxon>
        <taxon>Actinomycetes</taxon>
        <taxon>Pseudonocardiales</taxon>
        <taxon>Pseudonocardiaceae</taxon>
        <taxon>Actinosynnema</taxon>
    </lineage>
</organism>
<proteinExistence type="predicted"/>
<dbReference type="Gene3D" id="3.40.50.720">
    <property type="entry name" value="NAD(P)-binding Rossmann-like Domain"/>
    <property type="match status" value="1"/>
</dbReference>
<dbReference type="Pfam" id="PF01370">
    <property type="entry name" value="Epimerase"/>
    <property type="match status" value="1"/>
</dbReference>
<sequence length="352" mass="37840">MRTVLLGGAGYIGSVVARELLHDGHEVVVVDNMVYAHAGRVDRAPDGADFRKADFRDPDVLRAALEGADAVVHLGGLVGEPACAVDEELAVQLNYAAPVLAAEIAVEAGVGKYVFLSTCSVYGRQKDVLVTEDVEPAPLSVYARTKLLAEEHLAEVCRGEVELTTLRLSTVFGLSPRMRLDSVVNSMTSRAVVKAVVPLRGGGQWRPLVHVADVADVVRRALTAEPAGEATVLNVGSDGQNHSIKQIAEAVVSSVPGARIDEQEDAEDRRDYRVSFELVARRFPGSCTTALEAGIREIAGAIERGELGDPDRVEYDNLRGLRLALEERRIAVVASEPMKRLAGDYATAWGQR</sequence>
<dbReference type="CDD" id="cd08946">
    <property type="entry name" value="SDR_e"/>
    <property type="match status" value="1"/>
</dbReference>
<name>A0A290Z9T4_9PSEU</name>
<evidence type="ECO:0000259" key="1">
    <source>
        <dbReference type="Pfam" id="PF01370"/>
    </source>
</evidence>
<dbReference type="PANTHER" id="PTHR43245">
    <property type="entry name" value="BIFUNCTIONAL POLYMYXIN RESISTANCE PROTEIN ARNA"/>
    <property type="match status" value="1"/>
</dbReference>
<evidence type="ECO:0000313" key="3">
    <source>
        <dbReference type="Proteomes" id="UP000218505"/>
    </source>
</evidence>
<dbReference type="Proteomes" id="UP000218505">
    <property type="component" value="Chromosome"/>
</dbReference>
<dbReference type="RefSeq" id="WP_096495585.1">
    <property type="nucleotide sequence ID" value="NZ_CP023445.1"/>
</dbReference>
<dbReference type="InterPro" id="IPR036291">
    <property type="entry name" value="NAD(P)-bd_dom_sf"/>
</dbReference>
<gene>
    <name evidence="2" type="ORF">CNX65_22765</name>
</gene>
<dbReference type="AlphaFoldDB" id="A0A290Z9T4"/>
<dbReference type="PANTHER" id="PTHR43245:SF23">
    <property type="entry name" value="NAD(P)-BINDING DOMAIN-CONTAINING PROTEIN"/>
    <property type="match status" value="1"/>
</dbReference>
<protein>
    <submittedName>
        <fullName evidence="2">NAD-dependent epimerase/dehydratase</fullName>
    </submittedName>
</protein>
<dbReference type="InterPro" id="IPR050177">
    <property type="entry name" value="Lipid_A_modif_metabolic_enz"/>
</dbReference>
<accession>A0A290Z9T4</accession>